<dbReference type="GO" id="GO:0006270">
    <property type="term" value="P:DNA replication initiation"/>
    <property type="evidence" value="ECO:0007669"/>
    <property type="project" value="InterPro"/>
</dbReference>
<dbReference type="AlphaFoldDB" id="A0A183QMG0"/>
<dbReference type="GO" id="GO:1902977">
    <property type="term" value="P:mitotic DNA replication preinitiation complex assembly"/>
    <property type="evidence" value="ECO:0007669"/>
    <property type="project" value="TreeGrafter"/>
</dbReference>
<dbReference type="PANTHER" id="PTHR10507:SF0">
    <property type="entry name" value="CELL DIVISION CONTROL PROTEIN 45 HOMOLOG"/>
    <property type="match status" value="1"/>
</dbReference>
<dbReference type="GO" id="GO:0003682">
    <property type="term" value="F:chromatin binding"/>
    <property type="evidence" value="ECO:0007669"/>
    <property type="project" value="TreeGrafter"/>
</dbReference>
<keyword evidence="3" id="KW-0235">DNA replication</keyword>
<organism evidence="6 7">
    <name type="scientific">Schistosoma rodhaini</name>
    <dbReference type="NCBI Taxonomy" id="6188"/>
    <lineage>
        <taxon>Eukaryota</taxon>
        <taxon>Metazoa</taxon>
        <taxon>Spiralia</taxon>
        <taxon>Lophotrochozoa</taxon>
        <taxon>Platyhelminthes</taxon>
        <taxon>Trematoda</taxon>
        <taxon>Digenea</taxon>
        <taxon>Strigeidida</taxon>
        <taxon>Schistosomatoidea</taxon>
        <taxon>Schistosomatidae</taxon>
        <taxon>Schistosoma</taxon>
    </lineage>
</organism>
<comment type="subcellular location">
    <subcellularLocation>
        <location evidence="1">Nucleus</location>
    </subcellularLocation>
</comment>
<dbReference type="PANTHER" id="PTHR10507">
    <property type="entry name" value="CDC45-RELATED PROTEIN"/>
    <property type="match status" value="1"/>
</dbReference>
<dbReference type="Proteomes" id="UP000050792">
    <property type="component" value="Unassembled WGS sequence"/>
</dbReference>
<evidence type="ECO:0000256" key="3">
    <source>
        <dbReference type="ARBA" id="ARBA00022705"/>
    </source>
</evidence>
<comment type="similarity">
    <text evidence="2">Belongs to the CDC45 family.</text>
</comment>
<protein>
    <submittedName>
        <fullName evidence="7">Cell division control protein 45-like protein</fullName>
    </submittedName>
</protein>
<accession>A0A183QMG0</accession>
<name>A0A183QMG0_9TREM</name>
<dbReference type="GO" id="GO:0000727">
    <property type="term" value="P:double-strand break repair via break-induced replication"/>
    <property type="evidence" value="ECO:0007669"/>
    <property type="project" value="TreeGrafter"/>
</dbReference>
<dbReference type="GO" id="GO:0031261">
    <property type="term" value="C:DNA replication preinitiation complex"/>
    <property type="evidence" value="ECO:0007669"/>
    <property type="project" value="TreeGrafter"/>
</dbReference>
<evidence type="ECO:0000256" key="4">
    <source>
        <dbReference type="ARBA" id="ARBA00023242"/>
    </source>
</evidence>
<reference evidence="6" key="1">
    <citation type="submission" date="2022-06" db="EMBL/GenBank/DDBJ databases">
        <authorList>
            <person name="Berger JAMES D."/>
            <person name="Berger JAMES D."/>
        </authorList>
    </citation>
    <scope>NUCLEOTIDE SEQUENCE [LARGE SCALE GENOMIC DNA]</scope>
</reference>
<reference evidence="7" key="2">
    <citation type="submission" date="2023-11" db="UniProtKB">
        <authorList>
            <consortium name="WormBaseParasite"/>
        </authorList>
    </citation>
    <scope>IDENTIFICATION</scope>
</reference>
<dbReference type="GO" id="GO:0003697">
    <property type="term" value="F:single-stranded DNA binding"/>
    <property type="evidence" value="ECO:0007669"/>
    <property type="project" value="TreeGrafter"/>
</dbReference>
<dbReference type="Pfam" id="PF02724">
    <property type="entry name" value="CDC45"/>
    <property type="match status" value="1"/>
</dbReference>
<evidence type="ECO:0000256" key="2">
    <source>
        <dbReference type="ARBA" id="ARBA00010727"/>
    </source>
</evidence>
<evidence type="ECO:0000313" key="6">
    <source>
        <dbReference type="Proteomes" id="UP000050792"/>
    </source>
</evidence>
<evidence type="ECO:0000256" key="5">
    <source>
        <dbReference type="ARBA" id="ARBA00023306"/>
    </source>
</evidence>
<evidence type="ECO:0000313" key="7">
    <source>
        <dbReference type="WBParaSite" id="SRDH1_48200.3"/>
    </source>
</evidence>
<dbReference type="GO" id="GO:0003688">
    <property type="term" value="F:DNA replication origin binding"/>
    <property type="evidence" value="ECO:0007669"/>
    <property type="project" value="TreeGrafter"/>
</dbReference>
<keyword evidence="6" id="KW-1185">Reference proteome</keyword>
<keyword evidence="4" id="KW-0539">Nucleus</keyword>
<dbReference type="WBParaSite" id="SRDH1_48200.3">
    <property type="protein sequence ID" value="SRDH1_48200.3"/>
    <property type="gene ID" value="SRDH1_48200"/>
</dbReference>
<keyword evidence="5" id="KW-0131">Cell cycle</keyword>
<evidence type="ECO:0000256" key="1">
    <source>
        <dbReference type="ARBA" id="ARBA00004123"/>
    </source>
</evidence>
<sequence>MVILRDIRSEFYGEVVGNRVLVCVYPDVDGLCTWRVLKELFKHRNVLYTLVIVKDKGDLKDTYSKNRDFFQVAVFINCGANFDVVGNLDPQEECIFYVCDSHRPIHINNFYNQRQIKLLCLNEDTTLVPKFEDVFREFSSDESDEDSEEQQNRRLQPDDIEKRIEKRKWNRKRQELLMDYESFSYHSVASSVVMFDLAWKLSQENNCLLWYAIVGQTSQLITHAINREHYIDQLDYLQSHMSRLSHIGQIHSGTSTSDENKARVEILFEDELALWLYRHWSLKEAMETSMVTASKFKLFTEGGQRRMYEFLVQLGLPRRECVQLYSSMNSSLRDSLNEQFLQYGEKYGLSRTDLFLPSFIVHLGYRTPMSAVDAVFLTISALECYNNGNPVENFQMALDTVACWNSPSLDQEIKQTEIHLQSLASQVRNLLDTDDVVAFGPFLYVYIRKSSLVTHALRNSQSLAILSKYILMAKASIRAKLGHGRRVIQMPLIVCVDSKSDDNYISLLGIPPIHGDDDRNLFGQAFEAAISRTKARAEFKYFSTNCIELHREDMLKLFEALSSLLT</sequence>
<dbReference type="InterPro" id="IPR003874">
    <property type="entry name" value="CDC45"/>
</dbReference>
<proteinExistence type="inferred from homology"/>